<dbReference type="Gene3D" id="3.40.50.1820">
    <property type="entry name" value="alpha/beta hydrolase"/>
    <property type="match status" value="1"/>
</dbReference>
<evidence type="ECO:0000256" key="1">
    <source>
        <dbReference type="SAM" id="SignalP"/>
    </source>
</evidence>
<keyword evidence="3" id="KW-1185">Reference proteome</keyword>
<reference evidence="2" key="1">
    <citation type="submission" date="2021-03" db="EMBL/GenBank/DDBJ databases">
        <authorList>
            <person name="Kanchanasin P."/>
            <person name="Saeng-In P."/>
            <person name="Phongsopitanun W."/>
            <person name="Yuki M."/>
            <person name="Kudo T."/>
            <person name="Ohkuma M."/>
            <person name="Tanasupawat S."/>
        </authorList>
    </citation>
    <scope>NUCLEOTIDE SEQUENCE</scope>
    <source>
        <strain evidence="2">GKU 128</strain>
    </source>
</reference>
<protein>
    <recommendedName>
        <fullName evidence="4">Alpha/beta hydrolase</fullName>
    </recommendedName>
</protein>
<name>A0A939T735_9ACTN</name>
<dbReference type="AlphaFoldDB" id="A0A939T735"/>
<dbReference type="SUPFAM" id="SSF53474">
    <property type="entry name" value="alpha/beta-Hydrolases"/>
    <property type="match status" value="1"/>
</dbReference>
<feature type="signal peptide" evidence="1">
    <location>
        <begin position="1"/>
        <end position="20"/>
    </location>
</feature>
<organism evidence="2 3">
    <name type="scientific">Actinomadura barringtoniae</name>
    <dbReference type="NCBI Taxonomy" id="1427535"/>
    <lineage>
        <taxon>Bacteria</taxon>
        <taxon>Bacillati</taxon>
        <taxon>Actinomycetota</taxon>
        <taxon>Actinomycetes</taxon>
        <taxon>Streptosporangiales</taxon>
        <taxon>Thermomonosporaceae</taxon>
        <taxon>Actinomadura</taxon>
    </lineage>
</organism>
<comment type="caution">
    <text evidence="2">The sequence shown here is derived from an EMBL/GenBank/DDBJ whole genome shotgun (WGS) entry which is preliminary data.</text>
</comment>
<dbReference type="EMBL" id="JAGEOJ010000017">
    <property type="protein sequence ID" value="MBO2452678.1"/>
    <property type="molecule type" value="Genomic_DNA"/>
</dbReference>
<evidence type="ECO:0000313" key="2">
    <source>
        <dbReference type="EMBL" id="MBO2452678.1"/>
    </source>
</evidence>
<evidence type="ECO:0008006" key="4">
    <source>
        <dbReference type="Google" id="ProtNLM"/>
    </source>
</evidence>
<gene>
    <name evidence="2" type="ORF">J4573_36690</name>
</gene>
<evidence type="ECO:0000313" key="3">
    <source>
        <dbReference type="Proteomes" id="UP000669179"/>
    </source>
</evidence>
<sequence>MTRRRTLTALIASSATLAAAAPNGLASASSPVTHHTGTLADGATWVADVPARWNGTLVLFSHGYGPLVAQDAPSKGSATALLDQGYALAGSSYDPHGSMWALNSAVADQFGTLKAFGEQAGRPRRTIATGQSMGGLVNSLIAQQGKGRIAGAATFCGIVAGGVDLNNYQLNAEYALTTLLPQAAQVKIRDFASEAEGAASGLALTKAVSDAQSTSAGRARIALAGALLNQTDWATGTAPPAPRDYAGQEEQQARILTSGQLVFIESGRASIAKAAGGDSGANIGVDYGRLIRSSPRRKQIAFLYRQAGLDLRTDLSALNLGRRYASEGDSLSAMRRTSTNTGRLPVPELTVHTISDQLVPVEQENAYAARVKAAGDSAMLRQAYVAAIGHCAFTDAEYVAAINTVGKRVSTGRWSDTASPHSLNAAANALNLGGGRFVAHHPSALVVQR</sequence>
<accession>A0A939T735</accession>
<keyword evidence="1" id="KW-0732">Signal</keyword>
<dbReference type="Proteomes" id="UP000669179">
    <property type="component" value="Unassembled WGS sequence"/>
</dbReference>
<feature type="chain" id="PRO_5039088037" description="Alpha/beta hydrolase" evidence="1">
    <location>
        <begin position="21"/>
        <end position="449"/>
    </location>
</feature>
<dbReference type="RefSeq" id="WP_208260705.1">
    <property type="nucleotide sequence ID" value="NZ_JAGEOJ010000017.1"/>
</dbReference>
<dbReference type="InterPro" id="IPR029058">
    <property type="entry name" value="AB_hydrolase_fold"/>
</dbReference>
<proteinExistence type="predicted"/>